<keyword evidence="6" id="KW-1185">Reference proteome</keyword>
<feature type="transmembrane region" description="Helical" evidence="3">
    <location>
        <begin position="252"/>
        <end position="274"/>
    </location>
</feature>
<evidence type="ECO:0000256" key="2">
    <source>
        <dbReference type="SAM" id="MobiDB-lite"/>
    </source>
</evidence>
<feature type="domain" description="Zn(2)-C6 fungal-type" evidence="4">
    <location>
        <begin position="15"/>
        <end position="45"/>
    </location>
</feature>
<gene>
    <name evidence="5" type="ORF">NA57DRAFT_56686</name>
</gene>
<name>A0A9P4M969_9PEZI</name>
<reference evidence="5" key="1">
    <citation type="journal article" date="2020" name="Stud. Mycol.">
        <title>101 Dothideomycetes genomes: a test case for predicting lifestyles and emergence of pathogens.</title>
        <authorList>
            <person name="Haridas S."/>
            <person name="Albert R."/>
            <person name="Binder M."/>
            <person name="Bloem J."/>
            <person name="Labutti K."/>
            <person name="Salamov A."/>
            <person name="Andreopoulos B."/>
            <person name="Baker S."/>
            <person name="Barry K."/>
            <person name="Bills G."/>
            <person name="Bluhm B."/>
            <person name="Cannon C."/>
            <person name="Castanera R."/>
            <person name="Culley D."/>
            <person name="Daum C."/>
            <person name="Ezra D."/>
            <person name="Gonzalez J."/>
            <person name="Henrissat B."/>
            <person name="Kuo A."/>
            <person name="Liang C."/>
            <person name="Lipzen A."/>
            <person name="Lutzoni F."/>
            <person name="Magnuson J."/>
            <person name="Mondo S."/>
            <person name="Nolan M."/>
            <person name="Ohm R."/>
            <person name="Pangilinan J."/>
            <person name="Park H.-J."/>
            <person name="Ramirez L."/>
            <person name="Alfaro M."/>
            <person name="Sun H."/>
            <person name="Tritt A."/>
            <person name="Yoshinaga Y."/>
            <person name="Zwiers L.-H."/>
            <person name="Turgeon B."/>
            <person name="Goodwin S."/>
            <person name="Spatafora J."/>
            <person name="Crous P."/>
            <person name="Grigoriev I."/>
        </authorList>
    </citation>
    <scope>NUCLEOTIDE SEQUENCE</scope>
    <source>
        <strain evidence="5">CBS 133067</strain>
    </source>
</reference>
<keyword evidence="3" id="KW-0472">Membrane</keyword>
<organism evidence="5 6">
    <name type="scientific">Rhizodiscina lignyota</name>
    <dbReference type="NCBI Taxonomy" id="1504668"/>
    <lineage>
        <taxon>Eukaryota</taxon>
        <taxon>Fungi</taxon>
        <taxon>Dikarya</taxon>
        <taxon>Ascomycota</taxon>
        <taxon>Pezizomycotina</taxon>
        <taxon>Dothideomycetes</taxon>
        <taxon>Pleosporomycetidae</taxon>
        <taxon>Aulographales</taxon>
        <taxon>Rhizodiscinaceae</taxon>
        <taxon>Rhizodiscina</taxon>
    </lineage>
</organism>
<dbReference type="GO" id="GO:0008270">
    <property type="term" value="F:zinc ion binding"/>
    <property type="evidence" value="ECO:0007669"/>
    <property type="project" value="InterPro"/>
</dbReference>
<accession>A0A9P4M969</accession>
<keyword evidence="3" id="KW-0812">Transmembrane</keyword>
<dbReference type="Gene3D" id="4.10.240.10">
    <property type="entry name" value="Zn(2)-C6 fungal-type DNA-binding domain"/>
    <property type="match status" value="1"/>
</dbReference>
<dbReference type="SMART" id="SM00066">
    <property type="entry name" value="GAL4"/>
    <property type="match status" value="1"/>
</dbReference>
<dbReference type="Pfam" id="PF00172">
    <property type="entry name" value="Zn_clus"/>
    <property type="match status" value="1"/>
</dbReference>
<dbReference type="Pfam" id="PF11951">
    <property type="entry name" value="Fungal_trans_2"/>
    <property type="match status" value="1"/>
</dbReference>
<dbReference type="GO" id="GO:0001228">
    <property type="term" value="F:DNA-binding transcription activator activity, RNA polymerase II-specific"/>
    <property type="evidence" value="ECO:0007669"/>
    <property type="project" value="TreeGrafter"/>
</dbReference>
<feature type="compositionally biased region" description="Basic and acidic residues" evidence="2">
    <location>
        <begin position="63"/>
        <end position="79"/>
    </location>
</feature>
<sequence length="330" mass="37254">MPDGSRRYHTKTRNGCVMCKRRRVRCDLQAPICGHCKRRGDWCNYQHLTTCAAAETPHSEASEACKSETWRSQTEDSKEATPQLGDQSPGFNSHTQFTTHWTYHASQPLDTLPLTDAILQSPVFNSSNSQLMAHWTSHTSGTLAMIGTTTWIWRTEIPRYAQENPFLMHGVLSISALHIAHLQQPSYQSYSMAAQKQFDNALTLFRSSITTIDDKNCVAVLAFSLIVAIFQFKTSSSKSNGSEMDCLDEGIGAILALRSAWTLAFCLVAIPYAFHTGRWTMMFDRHSIFLKSSFRQEKTRTNRKRYVAMLSSNCGIGINWLLDVPRLGRI</sequence>
<dbReference type="OrthoDB" id="5386330at2759"/>
<dbReference type="InterPro" id="IPR036864">
    <property type="entry name" value="Zn2-C6_fun-type_DNA-bd_sf"/>
</dbReference>
<keyword evidence="3" id="KW-1133">Transmembrane helix</keyword>
<dbReference type="PROSITE" id="PS50048">
    <property type="entry name" value="ZN2_CY6_FUNGAL_2"/>
    <property type="match status" value="1"/>
</dbReference>
<protein>
    <recommendedName>
        <fullName evidence="4">Zn(2)-C6 fungal-type domain-containing protein</fullName>
    </recommendedName>
</protein>
<dbReference type="PANTHER" id="PTHR47784:SF5">
    <property type="entry name" value="STEROL UPTAKE CONTROL PROTEIN 2"/>
    <property type="match status" value="1"/>
</dbReference>
<dbReference type="CDD" id="cd00067">
    <property type="entry name" value="GAL4"/>
    <property type="match status" value="1"/>
</dbReference>
<evidence type="ECO:0000313" key="6">
    <source>
        <dbReference type="Proteomes" id="UP000799772"/>
    </source>
</evidence>
<dbReference type="InterPro" id="IPR001138">
    <property type="entry name" value="Zn2Cys6_DnaBD"/>
</dbReference>
<dbReference type="InterPro" id="IPR021858">
    <property type="entry name" value="Fun_TF"/>
</dbReference>
<evidence type="ECO:0000313" key="5">
    <source>
        <dbReference type="EMBL" id="KAF2099057.1"/>
    </source>
</evidence>
<comment type="caution">
    <text evidence="5">The sequence shown here is derived from an EMBL/GenBank/DDBJ whole genome shotgun (WGS) entry which is preliminary data.</text>
</comment>
<evidence type="ECO:0000259" key="4">
    <source>
        <dbReference type="PROSITE" id="PS50048"/>
    </source>
</evidence>
<evidence type="ECO:0000256" key="1">
    <source>
        <dbReference type="ARBA" id="ARBA00023242"/>
    </source>
</evidence>
<dbReference type="PANTHER" id="PTHR47784">
    <property type="entry name" value="STEROL UPTAKE CONTROL PROTEIN 2"/>
    <property type="match status" value="1"/>
</dbReference>
<dbReference type="InterPro" id="IPR053157">
    <property type="entry name" value="Sterol_Uptake_Regulator"/>
</dbReference>
<feature type="region of interest" description="Disordered" evidence="2">
    <location>
        <begin position="63"/>
        <end position="91"/>
    </location>
</feature>
<proteinExistence type="predicted"/>
<dbReference type="EMBL" id="ML978126">
    <property type="protein sequence ID" value="KAF2099057.1"/>
    <property type="molecule type" value="Genomic_DNA"/>
</dbReference>
<dbReference type="AlphaFoldDB" id="A0A9P4M969"/>
<dbReference type="Proteomes" id="UP000799772">
    <property type="component" value="Unassembled WGS sequence"/>
</dbReference>
<dbReference type="SUPFAM" id="SSF57701">
    <property type="entry name" value="Zn2/Cys6 DNA-binding domain"/>
    <property type="match status" value="1"/>
</dbReference>
<evidence type="ECO:0000256" key="3">
    <source>
        <dbReference type="SAM" id="Phobius"/>
    </source>
</evidence>
<feature type="transmembrane region" description="Helical" evidence="3">
    <location>
        <begin position="216"/>
        <end position="232"/>
    </location>
</feature>
<dbReference type="PROSITE" id="PS00463">
    <property type="entry name" value="ZN2_CY6_FUNGAL_1"/>
    <property type="match status" value="1"/>
</dbReference>
<keyword evidence="1" id="KW-0539">Nucleus</keyword>